<dbReference type="AlphaFoldDB" id="A0A4U6XBV5"/>
<dbReference type="InterPro" id="IPR000073">
    <property type="entry name" value="AB_hydrolase_1"/>
</dbReference>
<feature type="domain" description="Peptidase S33 tripeptidyl aminopeptidase-like C-terminal" evidence="6">
    <location>
        <begin position="551"/>
        <end position="633"/>
    </location>
</feature>
<comment type="caution">
    <text evidence="7">The sequence shown here is derived from an EMBL/GenBank/DDBJ whole genome shotgun (WGS) entry which is preliminary data.</text>
</comment>
<dbReference type="STRING" id="1306861.A0A4U6XBV5"/>
<evidence type="ECO:0000256" key="2">
    <source>
        <dbReference type="ARBA" id="ARBA00022801"/>
    </source>
</evidence>
<keyword evidence="8" id="KW-1185">Reference proteome</keyword>
<keyword evidence="4" id="KW-1133">Transmembrane helix</keyword>
<dbReference type="Pfam" id="PF00561">
    <property type="entry name" value="Abhydrolase_1"/>
    <property type="match status" value="1"/>
</dbReference>
<accession>A0A4U6XBV5</accession>
<evidence type="ECO:0000259" key="6">
    <source>
        <dbReference type="Pfam" id="PF08386"/>
    </source>
</evidence>
<feature type="domain" description="AB hydrolase-1" evidence="5">
    <location>
        <begin position="193"/>
        <end position="381"/>
    </location>
</feature>
<dbReference type="Gene3D" id="3.40.50.1820">
    <property type="entry name" value="alpha/beta hydrolase"/>
    <property type="match status" value="1"/>
</dbReference>
<dbReference type="InterPro" id="IPR051601">
    <property type="entry name" value="Serine_prot/Carboxylest_S33"/>
</dbReference>
<dbReference type="OrthoDB" id="425534at2759"/>
<feature type="transmembrane region" description="Helical" evidence="4">
    <location>
        <begin position="21"/>
        <end position="44"/>
    </location>
</feature>
<dbReference type="PANTHER" id="PTHR43248:SF25">
    <property type="entry name" value="AB HYDROLASE-1 DOMAIN-CONTAINING PROTEIN-RELATED"/>
    <property type="match status" value="1"/>
</dbReference>
<organism evidence="7 8">
    <name type="scientific">Colletotrichum tanaceti</name>
    <dbReference type="NCBI Taxonomy" id="1306861"/>
    <lineage>
        <taxon>Eukaryota</taxon>
        <taxon>Fungi</taxon>
        <taxon>Dikarya</taxon>
        <taxon>Ascomycota</taxon>
        <taxon>Pezizomycotina</taxon>
        <taxon>Sordariomycetes</taxon>
        <taxon>Hypocreomycetidae</taxon>
        <taxon>Glomerellales</taxon>
        <taxon>Glomerellaceae</taxon>
        <taxon>Colletotrichum</taxon>
        <taxon>Colletotrichum destructivum species complex</taxon>
    </lineage>
</organism>
<evidence type="ECO:0000313" key="8">
    <source>
        <dbReference type="Proteomes" id="UP000310108"/>
    </source>
</evidence>
<dbReference type="SUPFAM" id="SSF53474">
    <property type="entry name" value="alpha/beta-Hydrolases"/>
    <property type="match status" value="1"/>
</dbReference>
<protein>
    <submittedName>
        <fullName evidence="7">Putative hydrolase</fullName>
    </submittedName>
</protein>
<keyword evidence="4" id="KW-0472">Membrane</keyword>
<dbReference type="EMBL" id="PJEX01000229">
    <property type="protein sequence ID" value="TKW52629.1"/>
    <property type="molecule type" value="Genomic_DNA"/>
</dbReference>
<gene>
    <name evidence="7" type="ORF">CTA1_12543</name>
</gene>
<dbReference type="InterPro" id="IPR029058">
    <property type="entry name" value="AB_hydrolase_fold"/>
</dbReference>
<reference evidence="7 8" key="1">
    <citation type="journal article" date="2019" name="PLoS ONE">
        <title>Comparative genome analysis indicates high evolutionary potential of pathogenicity genes in Colletotrichum tanaceti.</title>
        <authorList>
            <person name="Lelwala R.V."/>
            <person name="Korhonen P.K."/>
            <person name="Young N.D."/>
            <person name="Scott J.B."/>
            <person name="Ades P.A."/>
            <person name="Gasser R.B."/>
            <person name="Taylor P.W.J."/>
        </authorList>
    </citation>
    <scope>NUCLEOTIDE SEQUENCE [LARGE SCALE GENOMIC DNA]</scope>
    <source>
        <strain evidence="7">BRIP57314</strain>
    </source>
</reference>
<evidence type="ECO:0000313" key="7">
    <source>
        <dbReference type="EMBL" id="TKW52629.1"/>
    </source>
</evidence>
<dbReference type="GO" id="GO:0016787">
    <property type="term" value="F:hydrolase activity"/>
    <property type="evidence" value="ECO:0007669"/>
    <property type="project" value="UniProtKB-KW"/>
</dbReference>
<feature type="region of interest" description="Disordered" evidence="3">
    <location>
        <begin position="171"/>
        <end position="207"/>
    </location>
</feature>
<evidence type="ECO:0000256" key="4">
    <source>
        <dbReference type="SAM" id="Phobius"/>
    </source>
</evidence>
<dbReference type="Proteomes" id="UP000310108">
    <property type="component" value="Unassembled WGS sequence"/>
</dbReference>
<keyword evidence="4" id="KW-0812">Transmembrane</keyword>
<sequence>MKPSGSRSQRVGFRNVAFFQRATPTTCIVLILAGITSVVLYYTLFLNEGQLCATIFDPPTTTPYGRFPKPDNPLRFIPCTNITVPPPLDDPTPQRTWAALLDPDPRNWNWGKPVRDGAHGLDAGDPYAGRAIHLCGFLDLPLDYTNASDRRIVRLAVNKFQVSGLQPLQPRSPLRFSPVGVSKPAPGQKSERTIIIEPGGPGSSGTRQVWQAAEGLTERFSNGQYDVLGWDPRGVNMSLPSLTCFPHDAYRDRWRLLKGQYRETLADPMDHLRTLDAMNNATFQSCYKMHGDVGRFLSTSVVAHDLDRIRDRLGEDELTGYFVSYGTAIGQTYANMFPDRVDRLSLDGTEYVRKYRKLGGFASGSLASVTDAWRDGFLRECLNAGPSNCALAKRTLAGVTSLAVDELETRLKRLFRSLIAQPVPGYTEESGPAIITYSQIMFVLYVTLYDPKRWPQTAQLLSDLEVGNTTLAASFLDRLWYHAPDPSPTARPSSTELVSLVVCADASDSPQPLGGLVWWDHFWKNMTEESWISGSLQLPYVFQCRHFSTYWPDPTGLYRGDLNHTLRNPVVVISGTHDPATPLSNARDLVQEMGQNARLVVHHGYGHVSREDISNCTDAIGKAYILNGTVPETLETHCYANEKPYTVEDPNRVSLGTDRAHDGV</sequence>
<evidence type="ECO:0000259" key="5">
    <source>
        <dbReference type="Pfam" id="PF00561"/>
    </source>
</evidence>
<dbReference type="PANTHER" id="PTHR43248">
    <property type="entry name" value="2-SUCCINYL-6-HYDROXY-2,4-CYCLOHEXADIENE-1-CARBOXYLATE SYNTHASE"/>
    <property type="match status" value="1"/>
</dbReference>
<name>A0A4U6XBV5_9PEZI</name>
<evidence type="ECO:0000256" key="3">
    <source>
        <dbReference type="SAM" id="MobiDB-lite"/>
    </source>
</evidence>
<dbReference type="InterPro" id="IPR013595">
    <property type="entry name" value="Pept_S33_TAP-like_C"/>
</dbReference>
<keyword evidence="2 7" id="KW-0378">Hydrolase</keyword>
<dbReference type="Pfam" id="PF08386">
    <property type="entry name" value="Abhydrolase_4"/>
    <property type="match status" value="1"/>
</dbReference>
<proteinExistence type="inferred from homology"/>
<comment type="similarity">
    <text evidence="1">Belongs to the peptidase S33 family.</text>
</comment>
<evidence type="ECO:0000256" key="1">
    <source>
        <dbReference type="ARBA" id="ARBA00010088"/>
    </source>
</evidence>